<evidence type="ECO:0000259" key="1">
    <source>
        <dbReference type="Pfam" id="PF08885"/>
    </source>
</evidence>
<organism evidence="2 3">
    <name type="scientific">Methylocystis rosea</name>
    <dbReference type="NCBI Taxonomy" id="173366"/>
    <lineage>
        <taxon>Bacteria</taxon>
        <taxon>Pseudomonadati</taxon>
        <taxon>Pseudomonadota</taxon>
        <taxon>Alphaproteobacteria</taxon>
        <taxon>Hyphomicrobiales</taxon>
        <taxon>Methylocystaceae</taxon>
        <taxon>Methylocystis</taxon>
    </lineage>
</organism>
<protein>
    <submittedName>
        <fullName evidence="2">GSCFA domain-containing protein</fullName>
    </submittedName>
</protein>
<proteinExistence type="predicted"/>
<accession>A0ABX6EQH1</accession>
<evidence type="ECO:0000313" key="2">
    <source>
        <dbReference type="EMBL" id="QGM95476.1"/>
    </source>
</evidence>
<gene>
    <name evidence="2" type="ORF">F7D13_00095</name>
</gene>
<dbReference type="EMBL" id="CP044328">
    <property type="protein sequence ID" value="QGM95476.1"/>
    <property type="molecule type" value="Genomic_DNA"/>
</dbReference>
<reference evidence="3" key="1">
    <citation type="submission" date="2019-09" db="EMBL/GenBank/DDBJ databases">
        <title>Isolation and complete genome sequencing of Methylocystis species.</title>
        <authorList>
            <person name="Rumah B.L."/>
            <person name="Stead C.E."/>
            <person name="Stevens B.C."/>
            <person name="Minton N.P."/>
            <person name="Grosse-Honebrink A."/>
            <person name="Zhang Y."/>
        </authorList>
    </citation>
    <scope>NUCLEOTIDE SEQUENCE [LARGE SCALE GENOMIC DNA]</scope>
    <source>
        <strain evidence="3">BRCS1</strain>
    </source>
</reference>
<keyword evidence="3" id="KW-1185">Reference proteome</keyword>
<dbReference type="Proteomes" id="UP000424673">
    <property type="component" value="Chromosome"/>
</dbReference>
<reference evidence="2 3" key="2">
    <citation type="journal article" date="2021" name="AMB Express">
        <title>Isolation and characterisation of Methylocystis spp. for poly-3-hydroxybutyrate production using waste methane feedstocks.</title>
        <authorList>
            <person name="Rumah B.L."/>
            <person name="Stead C.E."/>
            <person name="Claxton Stevens B.H."/>
            <person name="Minton N.P."/>
            <person name="Grosse-Honebrink A."/>
            <person name="Zhang Y."/>
        </authorList>
    </citation>
    <scope>NUCLEOTIDE SEQUENCE [LARGE SCALE GENOMIC DNA]</scope>
    <source>
        <strain evidence="2 3">BRCS1</strain>
    </source>
</reference>
<dbReference type="InterPro" id="IPR014982">
    <property type="entry name" value="GSCFA"/>
</dbReference>
<sequence>MRFEQASPESLQCARLDNGAYNDLRALVKSEIAGDRAQPVSPYTGLADYQFWRRAIERTPQEKVDPVVSGKFKITKAERIATAGSCFAQHISRTLGSSGFNYYIAESAPEGMSAEDGLSRNFGIFSARFGNIYTARQLVQLFDRAYGRFCPMDTEWMRTDGRWADPFRPTVEPDGFLSEADVERSREAHLSCVRSMFESLHVFIFTLGLTEGWRAKHDGAVFPLAPGVAAGCMDFERYEFINFGVKDIVDDLNSFIRQLRTVNPGAKVILTVSPVPLIATYEDRHVLVSTTYSKSTLRVAAEEVASHHHDVAYFPSYEVITGAFNRGAYFEADLRSIRSDGVEHVMALFLRHYTNTVTAIRKPESSSIGAWMEAEEAQKVVCDEILMDT</sequence>
<evidence type="ECO:0000313" key="3">
    <source>
        <dbReference type="Proteomes" id="UP000424673"/>
    </source>
</evidence>
<name>A0ABX6EQH1_9HYPH</name>
<feature type="domain" description="GSCFA" evidence="1">
    <location>
        <begin position="79"/>
        <end position="349"/>
    </location>
</feature>
<dbReference type="Pfam" id="PF08885">
    <property type="entry name" value="GSCFA"/>
    <property type="match status" value="1"/>
</dbReference>